<evidence type="ECO:0000256" key="4">
    <source>
        <dbReference type="SAM" id="SignalP"/>
    </source>
</evidence>
<sequence length="529" mass="58317">MITAAVLANLVGCAVVSYASAQESPVSGGTIIAALPSSTVQNFNTQMTSTTAALFMADVWADGLMSYDKDAKRIPRLATSWTVSEDGKSYTFKIRDGVKWSDGEKFSASDVLFTLESFGKFNTYLTKLMPLIEKAAAPDDTTFTLQLKQPLTAALDLFDKEVFPLMPRHVYEGTDIATNPANLAPVGLGPFKFDSIAGGQSITFVRNANYWEAPKPYLDSVIFALIPNAQQRLNAIANGEVDWFWPEIVQVPATKVASEKSVFKVIEIVRTAPQTAVIDFNLRRKPMSDVKVRQALFHGLDRQRIVSDVYQGLAVAATNAVPSGFKDLHDTSIDYGKLYNFDPVKAGKLLDDAGYPLKDGKRFSLELAVYAMPPFDAISKIVQAQWAALGIDVKLAALDQQIWIDKVYKQHDFDASVISLTGRSNPVLGVDRSFVCNSRDLPFTNPTGYCNPAFDEIAAKAASAPLGKQMPFYKTYAEIISTDLNQLALTEARTYEAVSTRFENLDAQFNFSFNTHPNWAEAWLPKDRQ</sequence>
<dbReference type="PANTHER" id="PTHR30290:SF38">
    <property type="entry name" value="D,D-DIPEPTIDE-BINDING PERIPLASMIC PROTEIN DDPA-RELATED"/>
    <property type="match status" value="1"/>
</dbReference>
<gene>
    <name evidence="6" type="ORF">E0H31_30920</name>
</gene>
<dbReference type="PROSITE" id="PS01040">
    <property type="entry name" value="SBP_BACTERIAL_5"/>
    <property type="match status" value="1"/>
</dbReference>
<dbReference type="EMBL" id="SJLU01000022">
    <property type="protein sequence ID" value="TBX86684.1"/>
    <property type="molecule type" value="Genomic_DNA"/>
</dbReference>
<name>A0A8G2MNL0_RHILV</name>
<dbReference type="PANTHER" id="PTHR30290">
    <property type="entry name" value="PERIPLASMIC BINDING COMPONENT OF ABC TRANSPORTER"/>
    <property type="match status" value="1"/>
</dbReference>
<organism evidence="6 7">
    <name type="scientific">Rhizobium leguminosarum bv. viciae</name>
    <dbReference type="NCBI Taxonomy" id="387"/>
    <lineage>
        <taxon>Bacteria</taxon>
        <taxon>Pseudomonadati</taxon>
        <taxon>Pseudomonadota</taxon>
        <taxon>Alphaproteobacteria</taxon>
        <taxon>Hyphomicrobiales</taxon>
        <taxon>Rhizobiaceae</taxon>
        <taxon>Rhizobium/Agrobacterium group</taxon>
        <taxon>Rhizobium</taxon>
    </lineage>
</organism>
<comment type="subcellular location">
    <subcellularLocation>
        <location evidence="1">Periplasm</location>
    </subcellularLocation>
</comment>
<evidence type="ECO:0000259" key="5">
    <source>
        <dbReference type="Pfam" id="PF00496"/>
    </source>
</evidence>
<evidence type="ECO:0000313" key="6">
    <source>
        <dbReference type="EMBL" id="TBX86684.1"/>
    </source>
</evidence>
<keyword evidence="3 4" id="KW-0732">Signal</keyword>
<dbReference type="AlphaFoldDB" id="A0A8G2MNL0"/>
<comment type="similarity">
    <text evidence="2">Belongs to the bacterial solute-binding protein 5 family.</text>
</comment>
<dbReference type="SUPFAM" id="SSF53850">
    <property type="entry name" value="Periplasmic binding protein-like II"/>
    <property type="match status" value="1"/>
</dbReference>
<evidence type="ECO:0000256" key="2">
    <source>
        <dbReference type="ARBA" id="ARBA00005695"/>
    </source>
</evidence>
<evidence type="ECO:0000256" key="1">
    <source>
        <dbReference type="ARBA" id="ARBA00004418"/>
    </source>
</evidence>
<evidence type="ECO:0000256" key="3">
    <source>
        <dbReference type="ARBA" id="ARBA00022729"/>
    </source>
</evidence>
<comment type="caution">
    <text evidence="6">The sequence shown here is derived from an EMBL/GenBank/DDBJ whole genome shotgun (WGS) entry which is preliminary data.</text>
</comment>
<feature type="domain" description="Solute-binding protein family 5" evidence="5">
    <location>
        <begin position="74"/>
        <end position="425"/>
    </location>
</feature>
<feature type="signal peptide" evidence="4">
    <location>
        <begin position="1"/>
        <end position="21"/>
    </location>
</feature>
<dbReference type="Gene3D" id="3.10.105.10">
    <property type="entry name" value="Dipeptide-binding Protein, Domain 3"/>
    <property type="match status" value="1"/>
</dbReference>
<feature type="chain" id="PRO_5034742414" description="Solute-binding protein family 5 domain-containing protein" evidence="4">
    <location>
        <begin position="22"/>
        <end position="529"/>
    </location>
</feature>
<dbReference type="Pfam" id="PF00496">
    <property type="entry name" value="SBP_bac_5"/>
    <property type="match status" value="1"/>
</dbReference>
<dbReference type="Proteomes" id="UP000291866">
    <property type="component" value="Unassembled WGS sequence"/>
</dbReference>
<evidence type="ECO:0000313" key="7">
    <source>
        <dbReference type="Proteomes" id="UP000291866"/>
    </source>
</evidence>
<dbReference type="Gene3D" id="3.40.190.10">
    <property type="entry name" value="Periplasmic binding protein-like II"/>
    <property type="match status" value="1"/>
</dbReference>
<dbReference type="PIRSF" id="PIRSF002741">
    <property type="entry name" value="MppA"/>
    <property type="match status" value="1"/>
</dbReference>
<dbReference type="InterPro" id="IPR023765">
    <property type="entry name" value="SBP_5_CS"/>
</dbReference>
<dbReference type="GO" id="GO:0015833">
    <property type="term" value="P:peptide transport"/>
    <property type="evidence" value="ECO:0007669"/>
    <property type="project" value="TreeGrafter"/>
</dbReference>
<dbReference type="InterPro" id="IPR000914">
    <property type="entry name" value="SBP_5_dom"/>
</dbReference>
<protein>
    <recommendedName>
        <fullName evidence="5">Solute-binding protein family 5 domain-containing protein</fullName>
    </recommendedName>
</protein>
<dbReference type="GO" id="GO:1904680">
    <property type="term" value="F:peptide transmembrane transporter activity"/>
    <property type="evidence" value="ECO:0007669"/>
    <property type="project" value="TreeGrafter"/>
</dbReference>
<dbReference type="InterPro" id="IPR030678">
    <property type="entry name" value="Peptide/Ni-bd"/>
</dbReference>
<dbReference type="GO" id="GO:0043190">
    <property type="term" value="C:ATP-binding cassette (ABC) transporter complex"/>
    <property type="evidence" value="ECO:0007669"/>
    <property type="project" value="InterPro"/>
</dbReference>
<reference evidence="6 7" key="1">
    <citation type="submission" date="2019-02" db="EMBL/GenBank/DDBJ databases">
        <title>The competitiveness to form nodules shapes the capacities of Rhizobium leguminosarum sv viciae communities to promote symbiosis with specific hosts.</title>
        <authorList>
            <person name="Boivin S."/>
            <person name="Lepetit M."/>
        </authorList>
    </citation>
    <scope>NUCLEOTIDE SEQUENCE [LARGE SCALE GENOMIC DNA]</scope>
    <source>
        <strain evidence="6 7">SPF4F3</strain>
    </source>
</reference>
<dbReference type="InterPro" id="IPR039424">
    <property type="entry name" value="SBP_5"/>
</dbReference>
<accession>A0A8G2MNL0</accession>
<dbReference type="GO" id="GO:0030288">
    <property type="term" value="C:outer membrane-bounded periplasmic space"/>
    <property type="evidence" value="ECO:0007669"/>
    <property type="project" value="UniProtKB-ARBA"/>
</dbReference>
<proteinExistence type="inferred from homology"/>